<evidence type="ECO:0008006" key="3">
    <source>
        <dbReference type="Google" id="ProtNLM"/>
    </source>
</evidence>
<name>E3SNS0_9CAUD</name>
<protein>
    <recommendedName>
        <fullName evidence="3">Gp154</fullName>
    </recommendedName>
</protein>
<gene>
    <name evidence="1" type="ORF">PSSM7_156</name>
</gene>
<keyword evidence="2" id="KW-1185">Reference proteome</keyword>
<dbReference type="Proteomes" id="UP000006532">
    <property type="component" value="Segment"/>
</dbReference>
<dbReference type="OrthoDB" id="17852at10239"/>
<evidence type="ECO:0000313" key="1">
    <source>
        <dbReference type="EMBL" id="ADO98951.1"/>
    </source>
</evidence>
<evidence type="ECO:0000313" key="2">
    <source>
        <dbReference type="Proteomes" id="UP000006532"/>
    </source>
</evidence>
<dbReference type="KEGG" id="vg:10329452"/>
<organism evidence="1 2">
    <name type="scientific">Prochlorococcus phage P-SSM7</name>
    <dbReference type="NCBI Taxonomy" id="445688"/>
    <lineage>
        <taxon>Viruses</taxon>
        <taxon>Duplodnaviria</taxon>
        <taxon>Heunggongvirae</taxon>
        <taxon>Uroviricota</taxon>
        <taxon>Caudoviricetes</taxon>
        <taxon>Pantevenvirales</taxon>
        <taxon>Kyanoviridae</taxon>
        <taxon>Palaemonvirus</taxon>
        <taxon>Palaemonvirus pssm7</taxon>
    </lineage>
</organism>
<dbReference type="Pfam" id="PF11753">
    <property type="entry name" value="DUF3310"/>
    <property type="match status" value="1"/>
</dbReference>
<dbReference type="RefSeq" id="YP_004324983.1">
    <property type="nucleotide sequence ID" value="NC_015290.1"/>
</dbReference>
<dbReference type="EMBL" id="GU071103">
    <property type="protein sequence ID" value="ADO98951.1"/>
    <property type="molecule type" value="Genomic_DNA"/>
</dbReference>
<sequence>MMKYNENEILKEVSDYISGTYRGHYSSNNVQTLDLIDSVGDAEAFCRSNILKYASRYDRKGTARKDIIKIIHYAVLLLHFNDKTAAANALQSTSTPFSVDYDK</sequence>
<accession>E3SNS0</accession>
<reference evidence="1 2" key="1">
    <citation type="journal article" date="2010" name="Environ. Microbiol.">
        <title>Genomic analysis of oceanic cyanobacterial myoviruses compared with T4-like myoviruses from diverse hosts and environments.</title>
        <authorList>
            <person name="Sullivan M.B."/>
            <person name="Huang K.H."/>
            <person name="Ignacio-Espinoza J.C."/>
            <person name="Berlin A.M."/>
            <person name="Kelly L."/>
            <person name="Weigele P.R."/>
            <person name="DeFrancesco A.S."/>
            <person name="Kern S.E."/>
            <person name="Thompson L.R."/>
            <person name="Young S."/>
            <person name="Yandava C."/>
            <person name="Fu R."/>
            <person name="Krastins B."/>
            <person name="Chase M."/>
            <person name="Sarracino D."/>
            <person name="Osburne M.S."/>
            <person name="Henn M.R."/>
            <person name="Chisholm S.W."/>
        </authorList>
    </citation>
    <scope>NUCLEOTIDE SEQUENCE [LARGE SCALE GENOMIC DNA]</scope>
    <source>
        <strain evidence="1">NATL1A-15</strain>
    </source>
</reference>
<dbReference type="InterPro" id="IPR021739">
    <property type="entry name" value="SaV-like"/>
</dbReference>
<proteinExistence type="predicted"/>
<dbReference type="GeneID" id="10329452"/>